<evidence type="ECO:0000256" key="4">
    <source>
        <dbReference type="PROSITE-ProRule" id="PRU00284"/>
    </source>
</evidence>
<dbReference type="InterPro" id="IPR003660">
    <property type="entry name" value="HAMP_dom"/>
</dbReference>
<feature type="compositionally biased region" description="Pro residues" evidence="5">
    <location>
        <begin position="571"/>
        <end position="581"/>
    </location>
</feature>
<dbReference type="RefSeq" id="WP_183953039.1">
    <property type="nucleotide sequence ID" value="NZ_JACIDH010000027.1"/>
</dbReference>
<dbReference type="Pfam" id="PF00015">
    <property type="entry name" value="MCPsignal"/>
    <property type="match status" value="1"/>
</dbReference>
<evidence type="ECO:0000256" key="6">
    <source>
        <dbReference type="SAM" id="Phobius"/>
    </source>
</evidence>
<dbReference type="PANTHER" id="PTHR43531:SF11">
    <property type="entry name" value="METHYL-ACCEPTING CHEMOTAXIS PROTEIN 3"/>
    <property type="match status" value="1"/>
</dbReference>
<evidence type="ECO:0000313" key="9">
    <source>
        <dbReference type="EMBL" id="MBB3881020.1"/>
    </source>
</evidence>
<dbReference type="PROSITE" id="PS50885">
    <property type="entry name" value="HAMP"/>
    <property type="match status" value="2"/>
</dbReference>
<evidence type="ECO:0000256" key="3">
    <source>
        <dbReference type="ARBA" id="ARBA00029447"/>
    </source>
</evidence>
<feature type="region of interest" description="Disordered" evidence="5">
    <location>
        <begin position="567"/>
        <end position="588"/>
    </location>
</feature>
<keyword evidence="6" id="KW-0472">Membrane</keyword>
<evidence type="ECO:0000256" key="5">
    <source>
        <dbReference type="SAM" id="MobiDB-lite"/>
    </source>
</evidence>
<keyword evidence="6" id="KW-1133">Transmembrane helix</keyword>
<keyword evidence="6" id="KW-0812">Transmembrane</keyword>
<dbReference type="SUPFAM" id="SSF58104">
    <property type="entry name" value="Methyl-accepting chemotaxis protein (MCP) signaling domain"/>
    <property type="match status" value="1"/>
</dbReference>
<dbReference type="SUPFAM" id="SSF158472">
    <property type="entry name" value="HAMP domain-like"/>
    <property type="match status" value="1"/>
</dbReference>
<dbReference type="SMART" id="SM00304">
    <property type="entry name" value="HAMP"/>
    <property type="match status" value="2"/>
</dbReference>
<dbReference type="CDD" id="cd11386">
    <property type="entry name" value="MCP_signal"/>
    <property type="match status" value="1"/>
</dbReference>
<proteinExistence type="inferred from homology"/>
<evidence type="ECO:0000313" key="10">
    <source>
        <dbReference type="Proteomes" id="UP000538670"/>
    </source>
</evidence>
<accession>A0A7W6AG02</accession>
<feature type="domain" description="HAMP" evidence="8">
    <location>
        <begin position="207"/>
        <end position="260"/>
    </location>
</feature>
<feature type="transmembrane region" description="Helical" evidence="6">
    <location>
        <begin position="181"/>
        <end position="204"/>
    </location>
</feature>
<dbReference type="InterPro" id="IPR051310">
    <property type="entry name" value="MCP_chemotaxis"/>
</dbReference>
<dbReference type="Gene3D" id="6.10.340.10">
    <property type="match status" value="1"/>
</dbReference>
<gene>
    <name evidence="9" type="ORF">GGR48_003474</name>
</gene>
<dbReference type="InterPro" id="IPR004089">
    <property type="entry name" value="MCPsignal_dom"/>
</dbReference>
<comment type="similarity">
    <text evidence="3">Belongs to the methyl-accepting chemotaxis (MCP) protein family.</text>
</comment>
<feature type="domain" description="HAMP" evidence="8">
    <location>
        <begin position="275"/>
        <end position="316"/>
    </location>
</feature>
<dbReference type="Proteomes" id="UP000538670">
    <property type="component" value="Unassembled WGS sequence"/>
</dbReference>
<dbReference type="SMART" id="SM00283">
    <property type="entry name" value="MA"/>
    <property type="match status" value="1"/>
</dbReference>
<evidence type="ECO:0000259" key="7">
    <source>
        <dbReference type="PROSITE" id="PS50111"/>
    </source>
</evidence>
<dbReference type="PANTHER" id="PTHR43531">
    <property type="entry name" value="PROTEIN ICFG"/>
    <property type="match status" value="1"/>
</dbReference>
<feature type="domain" description="Methyl-accepting transducer" evidence="7">
    <location>
        <begin position="321"/>
        <end position="550"/>
    </location>
</feature>
<organism evidence="9 10">
    <name type="scientific">Sphingomonas pseudosanguinis</name>
    <dbReference type="NCBI Taxonomy" id="413712"/>
    <lineage>
        <taxon>Bacteria</taxon>
        <taxon>Pseudomonadati</taxon>
        <taxon>Pseudomonadota</taxon>
        <taxon>Alphaproteobacteria</taxon>
        <taxon>Sphingomonadales</taxon>
        <taxon>Sphingomonadaceae</taxon>
        <taxon>Sphingomonas</taxon>
    </lineage>
</organism>
<dbReference type="PROSITE" id="PS50111">
    <property type="entry name" value="CHEMOTAXIS_TRANSDUC_2"/>
    <property type="match status" value="1"/>
</dbReference>
<keyword evidence="10" id="KW-1185">Reference proteome</keyword>
<name>A0A7W6AG02_9SPHN</name>
<dbReference type="FunFam" id="1.10.287.950:FF:000001">
    <property type="entry name" value="Methyl-accepting chemotaxis sensory transducer"/>
    <property type="match status" value="1"/>
</dbReference>
<dbReference type="EMBL" id="JACIDH010000027">
    <property type="protein sequence ID" value="MBB3881020.1"/>
    <property type="molecule type" value="Genomic_DNA"/>
</dbReference>
<dbReference type="GO" id="GO:0006935">
    <property type="term" value="P:chemotaxis"/>
    <property type="evidence" value="ECO:0007669"/>
    <property type="project" value="UniProtKB-KW"/>
</dbReference>
<reference evidence="9 10" key="1">
    <citation type="submission" date="2020-08" db="EMBL/GenBank/DDBJ databases">
        <title>Genomic Encyclopedia of Type Strains, Phase IV (KMG-IV): sequencing the most valuable type-strain genomes for metagenomic binning, comparative biology and taxonomic classification.</title>
        <authorList>
            <person name="Goeker M."/>
        </authorList>
    </citation>
    <scope>NUCLEOTIDE SEQUENCE [LARGE SCALE GENOMIC DNA]</scope>
    <source>
        <strain evidence="9 10">DSM 19512</strain>
    </source>
</reference>
<sequence length="609" mass="63821">MHSINKMVTAAIAAIVMLVLVSGAGNVWSNRKQAAARDGITRGSVLLRNHMTADMMHDSVRGDVLSILRAANIGDLDLAHSREGLSDDAALLRKSVLADANYGAAPEVAAQARRIQPLVDQYIATADQIAQVATTDKARASALLPRFLTAFEKLEGGMSDLSDRIEAHLVAVRDEAARVAMLANILLAVTTFATLALVLAIGFATRRHVVAPLLLLIDALKGMTSGRMDMAIPSGTRRDELGQLAGATGALRDQLVAAERAKDEQTRLICDSFGTALSQLAQGDLVARVDAELTGPFNQIKQDFNAAVSSLQRTLGSVVTAATSINNGAGDIRQASDDLSQRTEQQAASLEETAAAMDEITTTVRETAAGATQANRIVGEAREEARESGEIVRRAVEAMGGIERASTEIGEIIAVIDGISFQTNLLALNAGVEAARAGDAGKGFAVVASEVRALAQRSADAAKDVKTRITASADQVEEGVRLVGETGEALNRIIQRIADIDGLVASIANSADRQATGLQQVNTAVAEMDGMTQQNAAMVEQTTAAARSLASEADGMTRQIASFRIGSMAAPPAPKPAPAEPAPRRAAAPRARVVGNMALAIDEDDWSSF</sequence>
<dbReference type="GO" id="GO:0007165">
    <property type="term" value="P:signal transduction"/>
    <property type="evidence" value="ECO:0007669"/>
    <property type="project" value="UniProtKB-KW"/>
</dbReference>
<dbReference type="Gene3D" id="1.10.287.950">
    <property type="entry name" value="Methyl-accepting chemotaxis protein"/>
    <property type="match status" value="1"/>
</dbReference>
<evidence type="ECO:0000256" key="2">
    <source>
        <dbReference type="ARBA" id="ARBA00022500"/>
    </source>
</evidence>
<comment type="subcellular location">
    <subcellularLocation>
        <location evidence="1">Membrane</location>
    </subcellularLocation>
</comment>
<keyword evidence="2" id="KW-0145">Chemotaxis</keyword>
<dbReference type="AlphaFoldDB" id="A0A7W6AG02"/>
<dbReference type="GO" id="GO:0016020">
    <property type="term" value="C:membrane"/>
    <property type="evidence" value="ECO:0007669"/>
    <property type="project" value="UniProtKB-SubCell"/>
</dbReference>
<keyword evidence="4" id="KW-0807">Transducer</keyword>
<evidence type="ECO:0000259" key="8">
    <source>
        <dbReference type="PROSITE" id="PS50885"/>
    </source>
</evidence>
<protein>
    <submittedName>
        <fullName evidence="9">Methyl-accepting chemotaxis protein</fullName>
    </submittedName>
</protein>
<evidence type="ECO:0000256" key="1">
    <source>
        <dbReference type="ARBA" id="ARBA00004370"/>
    </source>
</evidence>
<comment type="caution">
    <text evidence="9">The sequence shown here is derived from an EMBL/GenBank/DDBJ whole genome shotgun (WGS) entry which is preliminary data.</text>
</comment>